<dbReference type="AlphaFoldDB" id="A0A6M1LTQ3"/>
<proteinExistence type="predicted"/>
<evidence type="ECO:0000313" key="3">
    <source>
        <dbReference type="Proteomes" id="UP000475385"/>
    </source>
</evidence>
<protein>
    <submittedName>
        <fullName evidence="2">Nuclear transport factor 2 family protein</fullName>
    </submittedName>
</protein>
<dbReference type="InterPro" id="IPR032710">
    <property type="entry name" value="NTF2-like_dom_sf"/>
</dbReference>
<dbReference type="Pfam" id="PF13577">
    <property type="entry name" value="SnoaL_4"/>
    <property type="match status" value="1"/>
</dbReference>
<dbReference type="EMBL" id="JAAIKB010000015">
    <property type="protein sequence ID" value="NGM23413.1"/>
    <property type="molecule type" value="Genomic_DNA"/>
</dbReference>
<accession>A0A6M1LTQ3</accession>
<organism evidence="2 3">
    <name type="scientific">Falsiroseomonas algicola</name>
    <dbReference type="NCBI Taxonomy" id="2716930"/>
    <lineage>
        <taxon>Bacteria</taxon>
        <taxon>Pseudomonadati</taxon>
        <taxon>Pseudomonadota</taxon>
        <taxon>Alphaproteobacteria</taxon>
        <taxon>Acetobacterales</taxon>
        <taxon>Roseomonadaceae</taxon>
        <taxon>Falsiroseomonas</taxon>
    </lineage>
</organism>
<evidence type="ECO:0000313" key="2">
    <source>
        <dbReference type="EMBL" id="NGM23413.1"/>
    </source>
</evidence>
<gene>
    <name evidence="2" type="ORF">G3576_25595</name>
</gene>
<dbReference type="InterPro" id="IPR037401">
    <property type="entry name" value="SnoaL-like"/>
</dbReference>
<feature type="domain" description="SnoaL-like" evidence="1">
    <location>
        <begin position="6"/>
        <end position="126"/>
    </location>
</feature>
<comment type="caution">
    <text evidence="2">The sequence shown here is derived from an EMBL/GenBank/DDBJ whole genome shotgun (WGS) entry which is preliminary data.</text>
</comment>
<reference evidence="2 3" key="1">
    <citation type="submission" date="2020-03" db="EMBL/GenBank/DDBJ databases">
        <title>Roseomonas stagni sp. nov., isolated from pond water in Japan.</title>
        <authorList>
            <person name="Furuhata K."/>
            <person name="Miyamoto H."/>
            <person name="Goto K."/>
        </authorList>
    </citation>
    <scope>NUCLEOTIDE SEQUENCE [LARGE SCALE GENOMIC DNA]</scope>
    <source>
        <strain evidence="2 3">PeD5</strain>
    </source>
</reference>
<keyword evidence="3" id="KW-1185">Reference proteome</keyword>
<dbReference type="Gene3D" id="3.10.450.50">
    <property type="match status" value="1"/>
</dbReference>
<dbReference type="Proteomes" id="UP000475385">
    <property type="component" value="Unassembled WGS sequence"/>
</dbReference>
<sequence length="199" mass="21746">MSTSDSMLDRAAIRELVEAWGFRRDAGEWDALLDTFHPEGDIAVSWFAGPFADFVAASRARAGRSFSKHVMAGSRVTPRGDRALAETDVTLHGRSVVDGVEVTGTTLMRFLDRVERRAGRWRLLSRIAIYDHDALAASIPGTPFAVPVEEVAALPAGYRFLAWRLRRAGLTVPALLPTPGSDLERSRREADAAWLAGTA</sequence>
<name>A0A6M1LTQ3_9PROT</name>
<evidence type="ECO:0000259" key="1">
    <source>
        <dbReference type="Pfam" id="PF13577"/>
    </source>
</evidence>
<dbReference type="RefSeq" id="WP_164697336.1">
    <property type="nucleotide sequence ID" value="NZ_JAAIKB010000015.1"/>
</dbReference>
<dbReference type="SUPFAM" id="SSF54427">
    <property type="entry name" value="NTF2-like"/>
    <property type="match status" value="1"/>
</dbReference>